<sequence length="103" mass="11674">MDLCNRSDLDFDELKTCSCVTDDLHACAGLSWKQIRLDKSWELKRCAVADQIEQEMRAEEVRCINKERNSANKKIILEASISLESISSGKFTSGNQIAIEHLK</sequence>
<keyword evidence="2" id="KW-1185">Reference proteome</keyword>
<dbReference type="AlphaFoldDB" id="A0A2Z6ZSN5"/>
<dbReference type="EMBL" id="KV196427">
    <property type="protein sequence ID" value="KZT75761.1"/>
    <property type="molecule type" value="Genomic_DNA"/>
</dbReference>
<protein>
    <submittedName>
        <fullName evidence="1">Uncharacterized protein</fullName>
    </submittedName>
</protein>
<gene>
    <name evidence="1" type="ORF">F511_47214</name>
</gene>
<accession>A0A2Z6ZSN5</accession>
<evidence type="ECO:0000313" key="2">
    <source>
        <dbReference type="Proteomes" id="UP000250235"/>
    </source>
</evidence>
<evidence type="ECO:0000313" key="1">
    <source>
        <dbReference type="EMBL" id="KZT75761.1"/>
    </source>
</evidence>
<proteinExistence type="predicted"/>
<name>A0A2Z6ZSN5_9LAMI</name>
<organism evidence="1 2">
    <name type="scientific">Dorcoceras hygrometricum</name>
    <dbReference type="NCBI Taxonomy" id="472368"/>
    <lineage>
        <taxon>Eukaryota</taxon>
        <taxon>Viridiplantae</taxon>
        <taxon>Streptophyta</taxon>
        <taxon>Embryophyta</taxon>
        <taxon>Tracheophyta</taxon>
        <taxon>Spermatophyta</taxon>
        <taxon>Magnoliopsida</taxon>
        <taxon>eudicotyledons</taxon>
        <taxon>Gunneridae</taxon>
        <taxon>Pentapetalae</taxon>
        <taxon>asterids</taxon>
        <taxon>lamiids</taxon>
        <taxon>Lamiales</taxon>
        <taxon>Gesneriaceae</taxon>
        <taxon>Didymocarpoideae</taxon>
        <taxon>Trichosporeae</taxon>
        <taxon>Loxocarpinae</taxon>
        <taxon>Dorcoceras</taxon>
    </lineage>
</organism>
<dbReference type="Proteomes" id="UP000250235">
    <property type="component" value="Unassembled WGS sequence"/>
</dbReference>
<reference evidence="1 2" key="1">
    <citation type="journal article" date="2015" name="Proc. Natl. Acad. Sci. U.S.A.">
        <title>The resurrection genome of Boea hygrometrica: A blueprint for survival of dehydration.</title>
        <authorList>
            <person name="Xiao L."/>
            <person name="Yang G."/>
            <person name="Zhang L."/>
            <person name="Yang X."/>
            <person name="Zhao S."/>
            <person name="Ji Z."/>
            <person name="Zhou Q."/>
            <person name="Hu M."/>
            <person name="Wang Y."/>
            <person name="Chen M."/>
            <person name="Xu Y."/>
            <person name="Jin H."/>
            <person name="Xiao X."/>
            <person name="Hu G."/>
            <person name="Bao F."/>
            <person name="Hu Y."/>
            <person name="Wan P."/>
            <person name="Li L."/>
            <person name="Deng X."/>
            <person name="Kuang T."/>
            <person name="Xiang C."/>
            <person name="Zhu J.K."/>
            <person name="Oliver M.J."/>
            <person name="He Y."/>
        </authorList>
    </citation>
    <scope>NUCLEOTIDE SEQUENCE [LARGE SCALE GENOMIC DNA]</scope>
    <source>
        <strain evidence="2">cv. XS01</strain>
    </source>
</reference>